<feature type="transmembrane region" description="Helical" evidence="2">
    <location>
        <begin position="160"/>
        <end position="179"/>
    </location>
</feature>
<dbReference type="STRING" id="92835.RS81_01757"/>
<keyword evidence="4" id="KW-1185">Reference proteome</keyword>
<accession>A0A0M2H784</accession>
<evidence type="ECO:0000313" key="3">
    <source>
        <dbReference type="EMBL" id="KJL39938.1"/>
    </source>
</evidence>
<evidence type="ECO:0000313" key="4">
    <source>
        <dbReference type="Proteomes" id="UP000033956"/>
    </source>
</evidence>
<feature type="transmembrane region" description="Helical" evidence="2">
    <location>
        <begin position="132"/>
        <end position="153"/>
    </location>
</feature>
<reference evidence="3 4" key="1">
    <citation type="submission" date="2015-02" db="EMBL/GenBank/DDBJ databases">
        <title>Draft genome sequences of ten Microbacterium spp. with emphasis on heavy metal contaminated environments.</title>
        <authorList>
            <person name="Corretto E."/>
        </authorList>
    </citation>
    <scope>NUCLEOTIDE SEQUENCE [LARGE SCALE GENOMIC DNA]</scope>
    <source>
        <strain evidence="3 4">DSM 12510</strain>
    </source>
</reference>
<feature type="compositionally biased region" description="Pro residues" evidence="1">
    <location>
        <begin position="7"/>
        <end position="22"/>
    </location>
</feature>
<organism evidence="3 4">
    <name type="scientific">Microbacterium terrae</name>
    <dbReference type="NCBI Taxonomy" id="69369"/>
    <lineage>
        <taxon>Bacteria</taxon>
        <taxon>Bacillati</taxon>
        <taxon>Actinomycetota</taxon>
        <taxon>Actinomycetes</taxon>
        <taxon>Micrococcales</taxon>
        <taxon>Microbacteriaceae</taxon>
        <taxon>Microbacterium</taxon>
    </lineage>
</organism>
<proteinExistence type="predicted"/>
<dbReference type="OrthoDB" id="5084168at2"/>
<dbReference type="RefSeq" id="WP_045275705.1">
    <property type="nucleotide sequence ID" value="NZ_BAAAUP010000001.1"/>
</dbReference>
<evidence type="ECO:0000256" key="1">
    <source>
        <dbReference type="SAM" id="MobiDB-lite"/>
    </source>
</evidence>
<dbReference type="PATRIC" id="fig|92835.4.peg.1778"/>
<gene>
    <name evidence="3" type="ORF">RS81_01757</name>
</gene>
<evidence type="ECO:0000256" key="2">
    <source>
        <dbReference type="SAM" id="Phobius"/>
    </source>
</evidence>
<keyword evidence="2" id="KW-0812">Transmembrane</keyword>
<feature type="region of interest" description="Disordered" evidence="1">
    <location>
        <begin position="1"/>
        <end position="38"/>
    </location>
</feature>
<dbReference type="AlphaFoldDB" id="A0A0M2H784"/>
<keyword evidence="2" id="KW-0472">Membrane</keyword>
<feature type="transmembrane region" description="Helical" evidence="2">
    <location>
        <begin position="71"/>
        <end position="96"/>
    </location>
</feature>
<keyword evidence="2" id="KW-1133">Transmembrane helix</keyword>
<name>A0A0M2H784_9MICO</name>
<protein>
    <submittedName>
        <fullName evidence="3">Uncharacterized protein</fullName>
    </submittedName>
</protein>
<dbReference type="Proteomes" id="UP000033956">
    <property type="component" value="Unassembled WGS sequence"/>
</dbReference>
<comment type="caution">
    <text evidence="3">The sequence shown here is derived from an EMBL/GenBank/DDBJ whole genome shotgun (WGS) entry which is preliminary data.</text>
</comment>
<dbReference type="EMBL" id="JYIZ01000048">
    <property type="protein sequence ID" value="KJL39938.1"/>
    <property type="molecule type" value="Genomic_DNA"/>
</dbReference>
<sequence length="195" mass="19293">MTDPDPHAPTPPWTAPAAPPFGAPAGAQHAPGALRPSAAAYAPPTGFTVAPTAVHGGGPTREPAPSRSRRGLGLAALMLALVALVGASVVGALAAYEAGVGAARRIAADPSSIDFDWTVLTPVRDQVLTAEVSFWIGTVLGVWALVQGIIAMVKDRGRGWGVAAVVVAALGPVAFFLAVQGALSAGLVAGASGAL</sequence>
<feature type="compositionally biased region" description="Low complexity" evidence="1">
    <location>
        <begin position="23"/>
        <end position="33"/>
    </location>
</feature>